<accession>M5FNV7</accession>
<dbReference type="AlphaFoldDB" id="M5FNV7"/>
<feature type="compositionally biased region" description="Polar residues" evidence="1">
    <location>
        <begin position="581"/>
        <end position="593"/>
    </location>
</feature>
<dbReference type="EMBL" id="JH795875">
    <property type="protein sequence ID" value="EJT97975.1"/>
    <property type="molecule type" value="Genomic_DNA"/>
</dbReference>
<dbReference type="RefSeq" id="XP_040624873.1">
    <property type="nucleotide sequence ID" value="XM_040773896.1"/>
</dbReference>
<feature type="compositionally biased region" description="Low complexity" evidence="1">
    <location>
        <begin position="346"/>
        <end position="362"/>
    </location>
</feature>
<keyword evidence="3" id="KW-1185">Reference proteome</keyword>
<organism evidence="2 3">
    <name type="scientific">Dacryopinax primogenitus (strain DJM 731)</name>
    <name type="common">Brown rot fungus</name>
    <dbReference type="NCBI Taxonomy" id="1858805"/>
    <lineage>
        <taxon>Eukaryota</taxon>
        <taxon>Fungi</taxon>
        <taxon>Dikarya</taxon>
        <taxon>Basidiomycota</taxon>
        <taxon>Agaricomycotina</taxon>
        <taxon>Dacrymycetes</taxon>
        <taxon>Dacrymycetales</taxon>
        <taxon>Dacrymycetaceae</taxon>
        <taxon>Dacryopinax</taxon>
    </lineage>
</organism>
<dbReference type="STRING" id="1858805.M5FNV7"/>
<feature type="region of interest" description="Disordered" evidence="1">
    <location>
        <begin position="146"/>
        <end position="286"/>
    </location>
</feature>
<feature type="region of interest" description="Disordered" evidence="1">
    <location>
        <begin position="477"/>
        <end position="662"/>
    </location>
</feature>
<feature type="compositionally biased region" description="Low complexity" evidence="1">
    <location>
        <begin position="643"/>
        <end position="655"/>
    </location>
</feature>
<proteinExistence type="predicted"/>
<feature type="compositionally biased region" description="Low complexity" evidence="1">
    <location>
        <begin position="153"/>
        <end position="180"/>
    </location>
</feature>
<feature type="region of interest" description="Disordered" evidence="1">
    <location>
        <begin position="674"/>
        <end position="697"/>
    </location>
</feature>
<feature type="region of interest" description="Disordered" evidence="1">
    <location>
        <begin position="316"/>
        <end position="373"/>
    </location>
</feature>
<feature type="compositionally biased region" description="Polar residues" evidence="1">
    <location>
        <begin position="181"/>
        <end position="211"/>
    </location>
</feature>
<evidence type="ECO:0000313" key="2">
    <source>
        <dbReference type="EMBL" id="EJT97975.1"/>
    </source>
</evidence>
<feature type="compositionally biased region" description="Polar residues" evidence="1">
    <location>
        <begin position="1"/>
        <end position="22"/>
    </location>
</feature>
<feature type="compositionally biased region" description="Low complexity" evidence="1">
    <location>
        <begin position="250"/>
        <end position="283"/>
    </location>
</feature>
<feature type="compositionally biased region" description="Low complexity" evidence="1">
    <location>
        <begin position="535"/>
        <end position="545"/>
    </location>
</feature>
<reference evidence="2 3" key="1">
    <citation type="journal article" date="2012" name="Science">
        <title>The Paleozoic origin of enzymatic lignin decomposition reconstructed from 31 fungal genomes.</title>
        <authorList>
            <person name="Floudas D."/>
            <person name="Binder M."/>
            <person name="Riley R."/>
            <person name="Barry K."/>
            <person name="Blanchette R.A."/>
            <person name="Henrissat B."/>
            <person name="Martinez A.T."/>
            <person name="Otillar R."/>
            <person name="Spatafora J.W."/>
            <person name="Yadav J.S."/>
            <person name="Aerts A."/>
            <person name="Benoit I."/>
            <person name="Boyd A."/>
            <person name="Carlson A."/>
            <person name="Copeland A."/>
            <person name="Coutinho P.M."/>
            <person name="de Vries R.P."/>
            <person name="Ferreira P."/>
            <person name="Findley K."/>
            <person name="Foster B."/>
            <person name="Gaskell J."/>
            <person name="Glotzer D."/>
            <person name="Gorecki P."/>
            <person name="Heitman J."/>
            <person name="Hesse C."/>
            <person name="Hori C."/>
            <person name="Igarashi K."/>
            <person name="Jurgens J.A."/>
            <person name="Kallen N."/>
            <person name="Kersten P."/>
            <person name="Kohler A."/>
            <person name="Kuees U."/>
            <person name="Kumar T.K.A."/>
            <person name="Kuo A."/>
            <person name="LaButti K."/>
            <person name="Larrondo L.F."/>
            <person name="Lindquist E."/>
            <person name="Ling A."/>
            <person name="Lombard V."/>
            <person name="Lucas S."/>
            <person name="Lundell T."/>
            <person name="Martin R."/>
            <person name="McLaughlin D.J."/>
            <person name="Morgenstern I."/>
            <person name="Morin E."/>
            <person name="Murat C."/>
            <person name="Nagy L.G."/>
            <person name="Nolan M."/>
            <person name="Ohm R.A."/>
            <person name="Patyshakuliyeva A."/>
            <person name="Rokas A."/>
            <person name="Ruiz-Duenas F.J."/>
            <person name="Sabat G."/>
            <person name="Salamov A."/>
            <person name="Samejima M."/>
            <person name="Schmutz J."/>
            <person name="Slot J.C."/>
            <person name="St John F."/>
            <person name="Stenlid J."/>
            <person name="Sun H."/>
            <person name="Sun S."/>
            <person name="Syed K."/>
            <person name="Tsang A."/>
            <person name="Wiebenga A."/>
            <person name="Young D."/>
            <person name="Pisabarro A."/>
            <person name="Eastwood D.C."/>
            <person name="Martin F."/>
            <person name="Cullen D."/>
            <person name="Grigoriev I.V."/>
            <person name="Hibbett D.S."/>
        </authorList>
    </citation>
    <scope>NUCLEOTIDE SEQUENCE [LARGE SCALE GENOMIC DNA]</scope>
    <source>
        <strain evidence="2 3">DJM-731 SS1</strain>
    </source>
</reference>
<feature type="compositionally biased region" description="Low complexity" evidence="1">
    <location>
        <begin position="76"/>
        <end position="109"/>
    </location>
</feature>
<name>M5FNV7_DACPD</name>
<feature type="compositionally biased region" description="Polar residues" evidence="1">
    <location>
        <begin position="47"/>
        <end position="56"/>
    </location>
</feature>
<dbReference type="OrthoDB" id="10686924at2759"/>
<dbReference type="GeneID" id="63688958"/>
<feature type="compositionally biased region" description="Polar residues" evidence="1">
    <location>
        <begin position="328"/>
        <end position="345"/>
    </location>
</feature>
<feature type="compositionally biased region" description="Pro residues" evidence="1">
    <location>
        <begin position="514"/>
        <end position="534"/>
    </location>
</feature>
<feature type="region of interest" description="Disordered" evidence="1">
    <location>
        <begin position="418"/>
        <end position="441"/>
    </location>
</feature>
<dbReference type="OMA" id="YSQEEDA"/>
<dbReference type="HOGENOM" id="CLU_395345_0_0_1"/>
<evidence type="ECO:0000256" key="1">
    <source>
        <dbReference type="SAM" id="MobiDB-lite"/>
    </source>
</evidence>
<protein>
    <submittedName>
        <fullName evidence="2">Uncharacterized protein</fullName>
    </submittedName>
</protein>
<feature type="compositionally biased region" description="Low complexity" evidence="1">
    <location>
        <begin position="477"/>
        <end position="500"/>
    </location>
</feature>
<feature type="compositionally biased region" description="Basic and acidic residues" evidence="1">
    <location>
        <begin position="216"/>
        <end position="225"/>
    </location>
</feature>
<dbReference type="Proteomes" id="UP000030653">
    <property type="component" value="Unassembled WGS sequence"/>
</dbReference>
<feature type="compositionally biased region" description="Polar residues" evidence="1">
    <location>
        <begin position="418"/>
        <end position="440"/>
    </location>
</feature>
<gene>
    <name evidence="2" type="ORF">DACRYDRAFT_24884</name>
</gene>
<sequence length="697" mass="73411">MLSTSASSYPSTPGQPAQSRQNTRTHSRLRTSKSAFSLEGLGFTTPKLPSSRTQARLSAVVSSDRIPQFSNGHGRTTSLSSSTTTLPLSPTSLSSPPPSASSTLPTSRTTTNLRFWRGKKGSPNLAPIDAHTYTSQERGRAFSPELAGVQEGPSSPCSIIVIQPPSPSSSRPSSRASTASFLSTVSSRLIPTSTRKPRTRSMSPVARQSPQLDDVMGEHGELPREIRKRSCKGGRASPNLPDEMDPHQHPYASAYSSSSSSGSTSRPSDGRRPSVSSVTSSVSAYSQEEDATAAYALGVGLGLTFPRTNLASSSNILTSTRKKRMSLAPSTAESLGSMGSSRSGTPSLELPSPRSSSVASYSPPTPGAEGGVFRDMHTKSASINRIGRTWDVPLELGGLTTSDTARTITQASLSGSRSGVAQLSSRASNPALTRSTTSAVHTPKATTLRRLPSLTSPTFPLRPVAGFSARPGSPAISAAASLSSTTPTSTLPRSRTLTRSLSRKRSDSILTPAKAPPAGPLPSVPPVPKVPALPSPALTPALLSSKDTPSPSPATPFPEADMSDLLERFPLPPGSKRFSGESDSSIQSQRSGKSQLSVQSEVSEESELLTPGTTLDLTSLPPWEHVSLFSTDYAEPVPPSRPAPQSQPTQPPARSNSTWKGKYVEDVLEEEREVHPFARSGATGIARTRRQSQLAYL</sequence>
<feature type="region of interest" description="Disordered" evidence="1">
    <location>
        <begin position="1"/>
        <end position="109"/>
    </location>
</feature>
<evidence type="ECO:0000313" key="3">
    <source>
        <dbReference type="Proteomes" id="UP000030653"/>
    </source>
</evidence>